<proteinExistence type="predicted"/>
<protein>
    <submittedName>
        <fullName evidence="2">Mitochondrial distribution and morphology 34</fullName>
    </submittedName>
</protein>
<evidence type="ECO:0000313" key="2">
    <source>
        <dbReference type="EMBL" id="KHG23135.1"/>
    </source>
</evidence>
<keyword evidence="3" id="KW-1185">Reference proteome</keyword>
<organism evidence="2 3">
    <name type="scientific">Gossypium arboreum</name>
    <name type="common">Tree cotton</name>
    <name type="synonym">Gossypium nanking</name>
    <dbReference type="NCBI Taxonomy" id="29729"/>
    <lineage>
        <taxon>Eukaryota</taxon>
        <taxon>Viridiplantae</taxon>
        <taxon>Streptophyta</taxon>
        <taxon>Embryophyta</taxon>
        <taxon>Tracheophyta</taxon>
        <taxon>Spermatophyta</taxon>
        <taxon>Magnoliopsida</taxon>
        <taxon>eudicotyledons</taxon>
        <taxon>Gunneridae</taxon>
        <taxon>Pentapetalae</taxon>
        <taxon>rosids</taxon>
        <taxon>malvids</taxon>
        <taxon>Malvales</taxon>
        <taxon>Malvaceae</taxon>
        <taxon>Malvoideae</taxon>
        <taxon>Gossypium</taxon>
    </lineage>
</organism>
<name>A0A0B0PDX1_GOSAR</name>
<feature type="region of interest" description="Disordered" evidence="1">
    <location>
        <begin position="24"/>
        <end position="66"/>
    </location>
</feature>
<dbReference type="Proteomes" id="UP000032142">
    <property type="component" value="Unassembled WGS sequence"/>
</dbReference>
<reference evidence="3" key="1">
    <citation type="submission" date="2014-09" db="EMBL/GenBank/DDBJ databases">
        <authorList>
            <person name="Mudge J."/>
            <person name="Ramaraj T."/>
            <person name="Lindquist I.E."/>
            <person name="Bharti A.K."/>
            <person name="Sundararajan A."/>
            <person name="Cameron C.T."/>
            <person name="Woodward J.E."/>
            <person name="May G.D."/>
            <person name="Brubaker C."/>
            <person name="Broadhvest J."/>
            <person name="Wilkins T.A."/>
        </authorList>
    </citation>
    <scope>NUCLEOTIDE SEQUENCE</scope>
    <source>
        <strain evidence="3">cv. AKA8401</strain>
    </source>
</reference>
<dbReference type="AlphaFoldDB" id="A0A0B0PDX1"/>
<gene>
    <name evidence="2" type="ORF">F383_29519</name>
</gene>
<dbReference type="EMBL" id="KN423953">
    <property type="protein sequence ID" value="KHG23135.1"/>
    <property type="molecule type" value="Genomic_DNA"/>
</dbReference>
<sequence length="85" mass="9501">MRILALIQHRFGAYRFKPNDVVQRGEERPSGFWPPSDQAPVIGHTRTHEPPLTPPHAAVGGQKSRFQAKNRKVIARISVIQGPQA</sequence>
<evidence type="ECO:0000313" key="3">
    <source>
        <dbReference type="Proteomes" id="UP000032142"/>
    </source>
</evidence>
<accession>A0A0B0PDX1</accession>
<evidence type="ECO:0000256" key="1">
    <source>
        <dbReference type="SAM" id="MobiDB-lite"/>
    </source>
</evidence>